<evidence type="ECO:0000313" key="3">
    <source>
        <dbReference type="Proteomes" id="UP001497453"/>
    </source>
</evidence>
<dbReference type="EMBL" id="OZ037947">
    <property type="protein sequence ID" value="CAL1707386.1"/>
    <property type="molecule type" value="Genomic_DNA"/>
</dbReference>
<gene>
    <name evidence="2" type="ORF">GFSPODELE1_LOCUS6341</name>
</gene>
<reference evidence="3" key="1">
    <citation type="submission" date="2024-04" db="EMBL/GenBank/DDBJ databases">
        <authorList>
            <person name="Shaw F."/>
            <person name="Minotto A."/>
        </authorList>
    </citation>
    <scope>NUCLEOTIDE SEQUENCE [LARGE SCALE GENOMIC DNA]</scope>
</reference>
<keyword evidence="3" id="KW-1185">Reference proteome</keyword>
<dbReference type="Proteomes" id="UP001497453">
    <property type="component" value="Chromosome 4"/>
</dbReference>
<evidence type="ECO:0008006" key="4">
    <source>
        <dbReference type="Google" id="ProtNLM"/>
    </source>
</evidence>
<sequence>MPPRRKKVKQDNPRPNLDATPSNVPNLEKSRPAATSVSKLGTGLSALPVELRDMIFEEVFQSLRDVTREDVLRNSRSLPTSYAEKRDMLRSLSQTCRSLRPQFIPLLWENVEACVTRKENGTWYKELGEKLENLSDGLVKSPELAQHVRTLSVSLTKYQTNSVLPEFAHCLKHLPHLHTLQIMHANSQITTPLKNAFQGNTYPQIRTIALPDCAHNILRSCPDVIEVICNEGDGGKLVTSIGAACKKVEVVQDIWPQDGIAKRLVKAAPQLREIGLNCCACRPSGPNWRDVSPEEIRNLSAFNNLAVLSITVGADDADSSGLAATRQEHIEAARETLKKTKFAGPKRLLVNYNSHDRVNDFSLGHWKIVRTETFNM</sequence>
<accession>A0ABP1DHR2</accession>
<feature type="region of interest" description="Disordered" evidence="1">
    <location>
        <begin position="1"/>
        <end position="36"/>
    </location>
</feature>
<evidence type="ECO:0000313" key="2">
    <source>
        <dbReference type="EMBL" id="CAL1707386.1"/>
    </source>
</evidence>
<name>A0ABP1DHR2_9APHY</name>
<evidence type="ECO:0000256" key="1">
    <source>
        <dbReference type="SAM" id="MobiDB-lite"/>
    </source>
</evidence>
<organism evidence="2 3">
    <name type="scientific">Somion occarium</name>
    <dbReference type="NCBI Taxonomy" id="3059160"/>
    <lineage>
        <taxon>Eukaryota</taxon>
        <taxon>Fungi</taxon>
        <taxon>Dikarya</taxon>
        <taxon>Basidiomycota</taxon>
        <taxon>Agaricomycotina</taxon>
        <taxon>Agaricomycetes</taxon>
        <taxon>Polyporales</taxon>
        <taxon>Cerrenaceae</taxon>
        <taxon>Somion</taxon>
    </lineage>
</organism>
<proteinExistence type="predicted"/>
<protein>
    <recommendedName>
        <fullName evidence="4">F-box domain-containing protein</fullName>
    </recommendedName>
</protein>